<evidence type="ECO:0000313" key="4">
    <source>
        <dbReference type="EMBL" id="MEE2038861.1"/>
    </source>
</evidence>
<dbReference type="SUPFAM" id="SSF51294">
    <property type="entry name" value="Hedgehog/intein (Hint) domain"/>
    <property type="match status" value="1"/>
</dbReference>
<keyword evidence="5" id="KW-1185">Reference proteome</keyword>
<dbReference type="Pfam" id="PF25023">
    <property type="entry name" value="TEN_YD-shell"/>
    <property type="match status" value="1"/>
</dbReference>
<organism evidence="4 5">
    <name type="scientific">Nocardiopsis codii</name>
    <dbReference type="NCBI Taxonomy" id="3065942"/>
    <lineage>
        <taxon>Bacteria</taxon>
        <taxon>Bacillati</taxon>
        <taxon>Actinomycetota</taxon>
        <taxon>Actinomycetes</taxon>
        <taxon>Streptosporangiales</taxon>
        <taxon>Nocardiopsidaceae</taxon>
        <taxon>Nocardiopsis</taxon>
    </lineage>
</organism>
<evidence type="ECO:0000256" key="1">
    <source>
        <dbReference type="ARBA" id="ARBA00022737"/>
    </source>
</evidence>
<dbReference type="PANTHER" id="PTHR32305">
    <property type="match status" value="1"/>
</dbReference>
<dbReference type="InterPro" id="IPR056823">
    <property type="entry name" value="TEN-like_YD-shell"/>
</dbReference>
<dbReference type="PANTHER" id="PTHR32305:SF17">
    <property type="entry name" value="TRNA NUCLEASE WAPA"/>
    <property type="match status" value="1"/>
</dbReference>
<dbReference type="Proteomes" id="UP001356095">
    <property type="component" value="Unassembled WGS sequence"/>
</dbReference>
<dbReference type="InterPro" id="IPR050708">
    <property type="entry name" value="T6SS_VgrG/RHS"/>
</dbReference>
<dbReference type="Pfam" id="PF07591">
    <property type="entry name" value="PT-HINT"/>
    <property type="match status" value="1"/>
</dbReference>
<comment type="caution">
    <text evidence="4">The sequence shown here is derived from an EMBL/GenBank/DDBJ whole genome shotgun (WGS) entry which is preliminary data.</text>
</comment>
<evidence type="ECO:0000256" key="2">
    <source>
        <dbReference type="SAM" id="MobiDB-lite"/>
    </source>
</evidence>
<dbReference type="InterPro" id="IPR006530">
    <property type="entry name" value="YD"/>
</dbReference>
<accession>A0ABU7K9D8</accession>
<dbReference type="EMBL" id="JAUZMY010000015">
    <property type="protein sequence ID" value="MEE2038861.1"/>
    <property type="molecule type" value="Genomic_DNA"/>
</dbReference>
<evidence type="ECO:0000259" key="3">
    <source>
        <dbReference type="SMART" id="SM00306"/>
    </source>
</evidence>
<dbReference type="InterPro" id="IPR003587">
    <property type="entry name" value="Hint_dom_N"/>
</dbReference>
<feature type="region of interest" description="Disordered" evidence="2">
    <location>
        <begin position="497"/>
        <end position="519"/>
    </location>
</feature>
<sequence>MTWQYDTRLKGHLSMETRHHLGRDYRTAVTERDTMYRPTKTVVGIPDGHSELTGNYTFTTSYNQDGTVREQGYPALGGLPAESVAVGYDELRRPTTLTGHDTYVTRTDYAQTGELLQVELTTGQGPTSWITYEHEKGTQRLLGARIDRQGQDPLANHRYTYNDAGNILSIADAPANSVSEVQCYDYDGLSRLVDAWTTTGTGHDSCAAEPSTAQVGGPAPYWTSYTYDASGNRLQEIGHAVGQGTAADTVRDYTYPTVEQGRPHTLTSVAQSTPEGETLFTYDYDEAGNTTRRVEAADEYTFAWDSQGRLSSAESPTGTTSFVYSSQNEKLIKEAPGESTLYLPGMEVRQDRLTDEVQATRYYSHGGTMVAMRDTGGVTFFGADHHGTANAAINASDTQNWIRRFTPFGSERGEEQQWPDGKGFLGKTVDEVLGVIHVGAREYDPLTGRFLSDDPVMDFEDSQQINGYAYANNTPVAASDPSGLMLAGCHCSSGTVSHGGDRAAQSGRGGGGGGGGGGGARPSAPVWFVGNQGGAVVGNINSVSDYRMTAQQFSLFMTYFEETDSGIIRVPSVDFSDMSEYEAGDLVALMHAEDAGIIPPQDRIDAIIVTELLMLSGGIDINSSEFKAGYDAHFTLRELSESGYVAFGGMNAGSGAAGLGARSLLKNTSCRNSFVEGTLVLLADGTHKPIEEVSIGDEVLATDPETGEEGFRPVVATIIGQGTKTLVEITIDPAVERLSPTEDPLDGEPARGDTEEAGVPGPVAVGDVVTATDHHPFWVPDLGTWVDAIDLAPGMWLQTSAGTWSQINAIASRSQPATVYNLTVQDIHTYYVLADETSALVHNAGPCSQWASRYERIGDLVNNYTEGQSTRDPVSQWYHEYLTNDELVNGTNNAKPGDAIAVTPGGTIVDGHHRWDELDARIRGGRIDPNALIRVDVYRGE</sequence>
<reference evidence="4 5" key="1">
    <citation type="submission" date="2023-08" db="EMBL/GenBank/DDBJ databases">
        <authorList>
            <person name="Girao M."/>
            <person name="Carvalho M.F."/>
        </authorList>
    </citation>
    <scope>NUCLEOTIDE SEQUENCE [LARGE SCALE GENOMIC DNA]</scope>
    <source>
        <strain evidence="4 5">CT-R113</strain>
    </source>
</reference>
<dbReference type="InterPro" id="IPR022385">
    <property type="entry name" value="Rhs_assc_core"/>
</dbReference>
<feature type="region of interest" description="Disordered" evidence="2">
    <location>
        <begin position="737"/>
        <end position="760"/>
    </location>
</feature>
<feature type="domain" description="Hint" evidence="3">
    <location>
        <begin position="671"/>
        <end position="801"/>
    </location>
</feature>
<protein>
    <submittedName>
        <fullName evidence="4">Polymorphic toxin-type HINT domain-containing protein</fullName>
    </submittedName>
</protein>
<feature type="compositionally biased region" description="Gly residues" evidence="2">
    <location>
        <begin position="507"/>
        <end position="519"/>
    </location>
</feature>
<dbReference type="NCBIfam" id="TIGR01643">
    <property type="entry name" value="YD_repeat_2x"/>
    <property type="match status" value="1"/>
</dbReference>
<keyword evidence="1" id="KW-0677">Repeat</keyword>
<dbReference type="CDD" id="cd00081">
    <property type="entry name" value="Hint"/>
    <property type="match status" value="1"/>
</dbReference>
<evidence type="ECO:0000313" key="5">
    <source>
        <dbReference type="Proteomes" id="UP001356095"/>
    </source>
</evidence>
<dbReference type="SMART" id="SM00306">
    <property type="entry name" value="HintN"/>
    <property type="match status" value="1"/>
</dbReference>
<gene>
    <name evidence="4" type="ORF">Q8791_16680</name>
</gene>
<proteinExistence type="predicted"/>
<dbReference type="NCBIfam" id="TIGR03696">
    <property type="entry name" value="Rhs_assc_core"/>
    <property type="match status" value="1"/>
</dbReference>
<dbReference type="Gene3D" id="2.170.16.10">
    <property type="entry name" value="Hedgehog/Intein (Hint) domain"/>
    <property type="match status" value="1"/>
</dbReference>
<name>A0ABU7K9D8_9ACTN</name>
<dbReference type="RefSeq" id="WP_330092638.1">
    <property type="nucleotide sequence ID" value="NZ_JAUZMY010000015.1"/>
</dbReference>
<dbReference type="InterPro" id="IPR036844">
    <property type="entry name" value="Hint_dom_sf"/>
</dbReference>
<dbReference type="Gene3D" id="2.180.10.10">
    <property type="entry name" value="RHS repeat-associated core"/>
    <property type="match status" value="1"/>
</dbReference>